<dbReference type="KEGG" id="lul:LPB138_06530"/>
<dbReference type="OrthoDB" id="9758182at2"/>
<dbReference type="STRING" id="1850246.LPB138_06530"/>
<dbReference type="Gene3D" id="2.20.28.10">
    <property type="match status" value="1"/>
</dbReference>
<protein>
    <submittedName>
        <fullName evidence="6">Rubredoxin</fullName>
    </submittedName>
</protein>
<evidence type="ECO:0000256" key="4">
    <source>
        <dbReference type="ARBA" id="ARBA00023004"/>
    </source>
</evidence>
<evidence type="ECO:0000313" key="6">
    <source>
        <dbReference type="EMBL" id="AOW20350.1"/>
    </source>
</evidence>
<dbReference type="PROSITE" id="PS50903">
    <property type="entry name" value="RUBREDOXIN_LIKE"/>
    <property type="match status" value="1"/>
</dbReference>
<dbReference type="SUPFAM" id="SSF57802">
    <property type="entry name" value="Rubredoxin-like"/>
    <property type="match status" value="1"/>
</dbReference>
<evidence type="ECO:0000256" key="3">
    <source>
        <dbReference type="ARBA" id="ARBA00022982"/>
    </source>
</evidence>
<accession>A0A1D8P704</accession>
<organism evidence="6 7">
    <name type="scientific">Urechidicola croceus</name>
    <dbReference type="NCBI Taxonomy" id="1850246"/>
    <lineage>
        <taxon>Bacteria</taxon>
        <taxon>Pseudomonadati</taxon>
        <taxon>Bacteroidota</taxon>
        <taxon>Flavobacteriia</taxon>
        <taxon>Flavobacteriales</taxon>
        <taxon>Flavobacteriaceae</taxon>
        <taxon>Urechidicola</taxon>
    </lineage>
</organism>
<dbReference type="InterPro" id="IPR024935">
    <property type="entry name" value="Rubredoxin_dom"/>
</dbReference>
<dbReference type="Pfam" id="PF00301">
    <property type="entry name" value="Rubredoxin"/>
    <property type="match status" value="1"/>
</dbReference>
<dbReference type="EMBL" id="CP017478">
    <property type="protein sequence ID" value="AOW20350.1"/>
    <property type="molecule type" value="Genomic_DNA"/>
</dbReference>
<evidence type="ECO:0000256" key="2">
    <source>
        <dbReference type="ARBA" id="ARBA00022723"/>
    </source>
</evidence>
<evidence type="ECO:0000259" key="5">
    <source>
        <dbReference type="PROSITE" id="PS50903"/>
    </source>
</evidence>
<reference evidence="6 7" key="1">
    <citation type="submission" date="2016-10" db="EMBL/GenBank/DDBJ databases">
        <title>Lutibacter sp. LPB0138, isolated from marine gastropod.</title>
        <authorList>
            <person name="Kim E."/>
            <person name="Yi H."/>
        </authorList>
    </citation>
    <scope>NUCLEOTIDE SEQUENCE [LARGE SCALE GENOMIC DNA]</scope>
    <source>
        <strain evidence="6 7">LPB0138</strain>
    </source>
</reference>
<keyword evidence="7" id="KW-1185">Reference proteome</keyword>
<feature type="domain" description="Rubredoxin-like" evidence="5">
    <location>
        <begin position="422"/>
        <end position="473"/>
    </location>
</feature>
<sequence>MVDLKRVFVKGGILSPSELKQIINYAESLGLSSLHFGSRQDIIFPDHKPNKEVENQFPELSTSMISDLTYHNIVCSYVSADIFPNTMWLSGVTYLYIVESFKHKPKLKVNITDPKQQLVPLFSGQLNFIASEHEDYWYLHLKLPHWEKPIFYPILIYSWDISNITKLIEEVYTDADDVEELFMLINERAEFNSRTIESKLKVQFKPFPYYEGMNKMGINQYWLGLYWRNNKYDLEFLRTFCDFCLDNRIGKICITPWKSFIVKGIPRSSKLVLEKLLGRAGINVRHSLLELNWHLPVNDDDALALKKFIVLNFDQNDISTYGLTFSITNRGKTNIYFTSIVIEKNTLPNIVKDFQVRPTYNVLYSENFDPNTQNYKVYAQDVDKIELSGLLMELSKLYFDKFGTEIIDSDDIEENKKIPQKVEAFQCSDCLTLYSDEYGDEKSGIKGNTKFVDLPSEYKCSVCDSPKEVFVKIIL</sequence>
<keyword evidence="2" id="KW-0479">Metal-binding</keyword>
<dbReference type="CDD" id="cd00730">
    <property type="entry name" value="rubredoxin"/>
    <property type="match status" value="1"/>
</dbReference>
<keyword evidence="1" id="KW-0813">Transport</keyword>
<dbReference type="AlphaFoldDB" id="A0A1D8P704"/>
<dbReference type="InterPro" id="IPR024934">
    <property type="entry name" value="Rubredoxin-like_dom"/>
</dbReference>
<evidence type="ECO:0000256" key="1">
    <source>
        <dbReference type="ARBA" id="ARBA00022448"/>
    </source>
</evidence>
<evidence type="ECO:0000313" key="7">
    <source>
        <dbReference type="Proteomes" id="UP000176050"/>
    </source>
</evidence>
<dbReference type="GO" id="GO:0005506">
    <property type="term" value="F:iron ion binding"/>
    <property type="evidence" value="ECO:0007669"/>
    <property type="project" value="InterPro"/>
</dbReference>
<keyword evidence="4" id="KW-0408">Iron</keyword>
<dbReference type="Proteomes" id="UP000176050">
    <property type="component" value="Chromosome"/>
</dbReference>
<name>A0A1D8P704_9FLAO</name>
<proteinExistence type="predicted"/>
<keyword evidence="3" id="KW-0249">Electron transport</keyword>
<dbReference type="RefSeq" id="WP_070236488.1">
    <property type="nucleotide sequence ID" value="NZ_CP017478.1"/>
</dbReference>
<gene>
    <name evidence="6" type="ORF">LPB138_06530</name>
</gene>